<keyword evidence="3 10" id="KW-0812">Transmembrane</keyword>
<comment type="similarity">
    <text evidence="9">Belongs to the Tom5 family.</text>
</comment>
<dbReference type="OrthoDB" id="3348469at2759"/>
<evidence type="ECO:0000256" key="2">
    <source>
        <dbReference type="ARBA" id="ARBA00022448"/>
    </source>
</evidence>
<dbReference type="GO" id="GO:0005741">
    <property type="term" value="C:mitochondrial outer membrane"/>
    <property type="evidence" value="ECO:0007669"/>
    <property type="project" value="UniProtKB-SubCell"/>
</dbReference>
<dbReference type="Pfam" id="PF10642">
    <property type="entry name" value="Tom5"/>
    <property type="match status" value="1"/>
</dbReference>
<evidence type="ECO:0000313" key="11">
    <source>
        <dbReference type="EMBL" id="POY70007.1"/>
    </source>
</evidence>
<dbReference type="InterPro" id="IPR019603">
    <property type="entry name" value="Tom5"/>
</dbReference>
<evidence type="ECO:0000256" key="7">
    <source>
        <dbReference type="ARBA" id="ARBA00023128"/>
    </source>
</evidence>
<evidence type="ECO:0000256" key="6">
    <source>
        <dbReference type="ARBA" id="ARBA00022989"/>
    </source>
</evidence>
<evidence type="ECO:0000256" key="1">
    <source>
        <dbReference type="ARBA" id="ARBA00004572"/>
    </source>
</evidence>
<comment type="subcellular location">
    <subcellularLocation>
        <location evidence="1">Mitochondrion outer membrane</location>
        <topology evidence="1">Single-pass membrane protein</topology>
    </subcellularLocation>
</comment>
<keyword evidence="2" id="KW-0813">Transport</keyword>
<keyword evidence="5" id="KW-0653">Protein transport</keyword>
<dbReference type="GO" id="GO:0015031">
    <property type="term" value="P:protein transport"/>
    <property type="evidence" value="ECO:0007669"/>
    <property type="project" value="UniProtKB-KW"/>
</dbReference>
<keyword evidence="4" id="KW-1000">Mitochondrion outer membrane</keyword>
<keyword evidence="7" id="KW-0496">Mitochondrion</keyword>
<feature type="transmembrane region" description="Helical" evidence="10">
    <location>
        <begin position="26"/>
        <end position="47"/>
    </location>
</feature>
<comment type="caution">
    <text evidence="11">The sequence shown here is derived from an EMBL/GenBank/DDBJ whole genome shotgun (WGS) entry which is preliminary data.</text>
</comment>
<dbReference type="AlphaFoldDB" id="A0A2S5AZP6"/>
<proteinExistence type="inferred from homology"/>
<dbReference type="GO" id="GO:0006626">
    <property type="term" value="P:protein targeting to mitochondrion"/>
    <property type="evidence" value="ECO:0007669"/>
    <property type="project" value="UniProtKB-ARBA"/>
</dbReference>
<evidence type="ECO:0000256" key="3">
    <source>
        <dbReference type="ARBA" id="ARBA00022692"/>
    </source>
</evidence>
<evidence type="ECO:0000256" key="8">
    <source>
        <dbReference type="ARBA" id="ARBA00023136"/>
    </source>
</evidence>
<reference evidence="11 12" key="1">
    <citation type="journal article" date="2018" name="Front. Microbiol.">
        <title>Prospects for Fungal Bioremediation of Acidic Radioactive Waste Sites: Characterization and Genome Sequence of Rhodotorula taiwanensis MD1149.</title>
        <authorList>
            <person name="Tkavc R."/>
            <person name="Matrosova V.Y."/>
            <person name="Grichenko O.E."/>
            <person name="Gostincar C."/>
            <person name="Volpe R.P."/>
            <person name="Klimenkova P."/>
            <person name="Gaidamakova E.K."/>
            <person name="Zhou C.E."/>
            <person name="Stewart B.J."/>
            <person name="Lyman M.G."/>
            <person name="Malfatti S.A."/>
            <person name="Rubinfeld B."/>
            <person name="Courtot M."/>
            <person name="Singh J."/>
            <person name="Dalgard C.L."/>
            <person name="Hamilton T."/>
            <person name="Frey K.G."/>
            <person name="Gunde-Cimerman N."/>
            <person name="Dugan L."/>
            <person name="Daly M.J."/>
        </authorList>
    </citation>
    <scope>NUCLEOTIDE SEQUENCE [LARGE SCALE GENOMIC DNA]</scope>
    <source>
        <strain evidence="11 12">MD1149</strain>
    </source>
</reference>
<keyword evidence="12" id="KW-1185">Reference proteome</keyword>
<keyword evidence="6 10" id="KW-1133">Transmembrane helix</keyword>
<gene>
    <name evidence="11" type="ORF">BMF94_6997</name>
</gene>
<protein>
    <submittedName>
        <fullName evidence="11">Uncharacterized protein</fullName>
    </submittedName>
</protein>
<accession>A0A2S5AZP6</accession>
<evidence type="ECO:0000313" key="12">
    <source>
        <dbReference type="Proteomes" id="UP000237144"/>
    </source>
</evidence>
<dbReference type="Proteomes" id="UP000237144">
    <property type="component" value="Unassembled WGS sequence"/>
</dbReference>
<keyword evidence="8 10" id="KW-0472">Membrane</keyword>
<evidence type="ECO:0000256" key="4">
    <source>
        <dbReference type="ARBA" id="ARBA00022787"/>
    </source>
</evidence>
<evidence type="ECO:0000256" key="9">
    <source>
        <dbReference type="ARBA" id="ARBA00025716"/>
    </source>
</evidence>
<dbReference type="EMBL" id="PJQD01000155">
    <property type="protein sequence ID" value="POY70007.1"/>
    <property type="molecule type" value="Genomic_DNA"/>
</dbReference>
<evidence type="ECO:0000256" key="10">
    <source>
        <dbReference type="SAM" id="Phobius"/>
    </source>
</evidence>
<evidence type="ECO:0000256" key="5">
    <source>
        <dbReference type="ARBA" id="ARBA00022927"/>
    </source>
</evidence>
<name>A0A2S5AZP6_9BASI</name>
<organism evidence="11 12">
    <name type="scientific">Rhodotorula taiwanensis</name>
    <dbReference type="NCBI Taxonomy" id="741276"/>
    <lineage>
        <taxon>Eukaryota</taxon>
        <taxon>Fungi</taxon>
        <taxon>Dikarya</taxon>
        <taxon>Basidiomycota</taxon>
        <taxon>Pucciniomycotina</taxon>
        <taxon>Microbotryomycetes</taxon>
        <taxon>Sporidiobolales</taxon>
        <taxon>Sporidiobolaceae</taxon>
        <taxon>Rhodotorula</taxon>
    </lineage>
</organism>
<sequence length="48" mass="5326">MFAGQGPSPAQLALAKMQARQSLRNFLVAIGVIRVVPFAFEYIYSLVR</sequence>